<evidence type="ECO:0000256" key="5">
    <source>
        <dbReference type="ARBA" id="ARBA00022989"/>
    </source>
</evidence>
<name>A0A8J2PGU4_9HEXA</name>
<dbReference type="OrthoDB" id="5964776at2759"/>
<keyword evidence="6 9" id="KW-0472">Membrane</keyword>
<sequence>MNYSLEKETPGNSDPFFFDEELDGNSLENSSNMTGFDPMVQHVEYIFDKGYVRVIFIGIYSIVFCLCFFGNLAVVLVVTLHPKMRSTTRFCLGNLAFANLCVGIFCVYQNLSTFLFDRWLFGSFLCKMYYFINSLSHTASILILVVICVERYLAILHPFKTRQWLTLMRLRVVIITVWILSAILCSPRLYYITTYYIPSTGPDGEELYEMICAPQQTLYDHHIFDIVYFILLYLLPLVGMSYLYTRVGIVLWHSSGLKRHPGQGPELNSLSMKVPLRSSIADSEPGSIRINQRQRKPVQVKRCARILAPGAHTRRVAVRHSNNSFEDSLGEEEDLGLRQKIRAPKCLSKSVPVLLENAQGKPSSPVRHVPGRDELTGTNFPNVTLKNIRQLDRSKSRDNSIRIYANGGKFQESVHVERNYENGGPEHSRISVSASCPEMSNCIESSENFLKSTKLAERKLSGSKELNNLRVDNKMKSLIKSRQAV</sequence>
<dbReference type="GO" id="GO:0005886">
    <property type="term" value="C:plasma membrane"/>
    <property type="evidence" value="ECO:0007669"/>
    <property type="project" value="UniProtKB-SubCell"/>
</dbReference>
<evidence type="ECO:0000256" key="1">
    <source>
        <dbReference type="ARBA" id="ARBA00004651"/>
    </source>
</evidence>
<dbReference type="PANTHER" id="PTHR24241:SF194">
    <property type="entry name" value="TRISSIN RECEPTOR"/>
    <property type="match status" value="1"/>
</dbReference>
<protein>
    <recommendedName>
        <fullName evidence="10">G-protein coupled receptors family 1 profile domain-containing protein</fullName>
    </recommendedName>
</protein>
<evidence type="ECO:0000313" key="12">
    <source>
        <dbReference type="Proteomes" id="UP000708208"/>
    </source>
</evidence>
<feature type="domain" description="G-protein coupled receptors family 1 profile" evidence="10">
    <location>
        <begin position="70"/>
        <end position="247"/>
    </location>
</feature>
<dbReference type="PROSITE" id="PS50262">
    <property type="entry name" value="G_PROTEIN_RECEP_F1_2"/>
    <property type="match status" value="1"/>
</dbReference>
<evidence type="ECO:0000256" key="6">
    <source>
        <dbReference type="ARBA" id="ARBA00023136"/>
    </source>
</evidence>
<dbReference type="GO" id="GO:0004930">
    <property type="term" value="F:G protein-coupled receptor activity"/>
    <property type="evidence" value="ECO:0007669"/>
    <property type="project" value="InterPro"/>
</dbReference>
<feature type="transmembrane region" description="Helical" evidence="9">
    <location>
        <begin position="226"/>
        <end position="245"/>
    </location>
</feature>
<gene>
    <name evidence="11" type="ORF">AFUS01_LOCUS39215</name>
</gene>
<dbReference type="GO" id="GO:0032870">
    <property type="term" value="P:cellular response to hormone stimulus"/>
    <property type="evidence" value="ECO:0007669"/>
    <property type="project" value="TreeGrafter"/>
</dbReference>
<evidence type="ECO:0000256" key="2">
    <source>
        <dbReference type="ARBA" id="ARBA00010663"/>
    </source>
</evidence>
<dbReference type="GO" id="GO:0042277">
    <property type="term" value="F:peptide binding"/>
    <property type="evidence" value="ECO:0007669"/>
    <property type="project" value="TreeGrafter"/>
</dbReference>
<evidence type="ECO:0000256" key="9">
    <source>
        <dbReference type="SAM" id="Phobius"/>
    </source>
</evidence>
<feature type="region of interest" description="Disordered" evidence="8">
    <location>
        <begin position="358"/>
        <end position="378"/>
    </location>
</feature>
<dbReference type="SUPFAM" id="SSF81321">
    <property type="entry name" value="Family A G protein-coupled receptor-like"/>
    <property type="match status" value="1"/>
</dbReference>
<dbReference type="InterPro" id="IPR000276">
    <property type="entry name" value="GPCR_Rhodpsn"/>
</dbReference>
<comment type="caution">
    <text evidence="11">The sequence shown here is derived from an EMBL/GenBank/DDBJ whole genome shotgun (WGS) entry which is preliminary data.</text>
</comment>
<feature type="transmembrane region" description="Helical" evidence="9">
    <location>
        <begin position="130"/>
        <end position="149"/>
    </location>
</feature>
<keyword evidence="5 9" id="KW-1133">Transmembrane helix</keyword>
<keyword evidence="3" id="KW-1003">Cell membrane</keyword>
<evidence type="ECO:0000313" key="11">
    <source>
        <dbReference type="EMBL" id="CAG7829348.1"/>
    </source>
</evidence>
<dbReference type="PROSITE" id="PS00237">
    <property type="entry name" value="G_PROTEIN_RECEP_F1_1"/>
    <property type="match status" value="1"/>
</dbReference>
<accession>A0A8J2PGU4</accession>
<reference evidence="11" key="1">
    <citation type="submission" date="2021-06" db="EMBL/GenBank/DDBJ databases">
        <authorList>
            <person name="Hodson N. C."/>
            <person name="Mongue J. A."/>
            <person name="Jaron S. K."/>
        </authorList>
    </citation>
    <scope>NUCLEOTIDE SEQUENCE</scope>
</reference>
<dbReference type="Pfam" id="PF00001">
    <property type="entry name" value="7tm_1"/>
    <property type="match status" value="1"/>
</dbReference>
<evidence type="ECO:0000259" key="10">
    <source>
        <dbReference type="PROSITE" id="PS50262"/>
    </source>
</evidence>
<keyword evidence="12" id="KW-1185">Reference proteome</keyword>
<comment type="subcellular location">
    <subcellularLocation>
        <location evidence="1">Cell membrane</location>
        <topology evidence="1">Multi-pass membrane protein</topology>
    </subcellularLocation>
</comment>
<evidence type="ECO:0000256" key="7">
    <source>
        <dbReference type="ARBA" id="ARBA00023170"/>
    </source>
</evidence>
<feature type="transmembrane region" description="Helical" evidence="9">
    <location>
        <begin position="90"/>
        <end position="110"/>
    </location>
</feature>
<dbReference type="PANTHER" id="PTHR24241">
    <property type="entry name" value="NEUROPEPTIDE RECEPTOR-RELATED G-PROTEIN COUPLED RECEPTOR"/>
    <property type="match status" value="1"/>
</dbReference>
<feature type="transmembrane region" description="Helical" evidence="9">
    <location>
        <begin position="170"/>
        <end position="191"/>
    </location>
</feature>
<dbReference type="Proteomes" id="UP000708208">
    <property type="component" value="Unassembled WGS sequence"/>
</dbReference>
<evidence type="ECO:0000256" key="3">
    <source>
        <dbReference type="ARBA" id="ARBA00022475"/>
    </source>
</evidence>
<feature type="non-terminal residue" evidence="11">
    <location>
        <position position="1"/>
    </location>
</feature>
<organism evidence="11 12">
    <name type="scientific">Allacma fusca</name>
    <dbReference type="NCBI Taxonomy" id="39272"/>
    <lineage>
        <taxon>Eukaryota</taxon>
        <taxon>Metazoa</taxon>
        <taxon>Ecdysozoa</taxon>
        <taxon>Arthropoda</taxon>
        <taxon>Hexapoda</taxon>
        <taxon>Collembola</taxon>
        <taxon>Symphypleona</taxon>
        <taxon>Sminthuridae</taxon>
        <taxon>Allacma</taxon>
    </lineage>
</organism>
<feature type="transmembrane region" description="Helical" evidence="9">
    <location>
        <begin position="54"/>
        <end position="78"/>
    </location>
</feature>
<dbReference type="InterPro" id="IPR017452">
    <property type="entry name" value="GPCR_Rhodpsn_7TM"/>
</dbReference>
<comment type="similarity">
    <text evidence="2">Belongs to the G-protein coupled receptor 1 family.</text>
</comment>
<keyword evidence="7" id="KW-0675">Receptor</keyword>
<proteinExistence type="inferred from homology"/>
<evidence type="ECO:0000256" key="4">
    <source>
        <dbReference type="ARBA" id="ARBA00022692"/>
    </source>
</evidence>
<evidence type="ECO:0000256" key="8">
    <source>
        <dbReference type="SAM" id="MobiDB-lite"/>
    </source>
</evidence>
<dbReference type="AlphaFoldDB" id="A0A8J2PGU4"/>
<keyword evidence="4 9" id="KW-0812">Transmembrane</keyword>
<dbReference type="EMBL" id="CAJVCH010551109">
    <property type="protein sequence ID" value="CAG7829348.1"/>
    <property type="molecule type" value="Genomic_DNA"/>
</dbReference>